<keyword evidence="2" id="KW-0812">Transmembrane</keyword>
<dbReference type="PROSITE" id="PS50005">
    <property type="entry name" value="TPR"/>
    <property type="match status" value="2"/>
</dbReference>
<evidence type="ECO:0000256" key="8">
    <source>
        <dbReference type="PROSITE-ProRule" id="PRU00339"/>
    </source>
</evidence>
<evidence type="ECO:0000256" key="4">
    <source>
        <dbReference type="ARBA" id="ARBA00022803"/>
    </source>
</evidence>
<evidence type="ECO:0000256" key="3">
    <source>
        <dbReference type="ARBA" id="ARBA00022737"/>
    </source>
</evidence>
<dbReference type="SUPFAM" id="SSF48452">
    <property type="entry name" value="TPR-like"/>
    <property type="match status" value="4"/>
</dbReference>
<keyword evidence="3" id="KW-0677">Repeat</keyword>
<keyword evidence="5" id="KW-1133">Transmembrane helix</keyword>
<keyword evidence="4 8" id="KW-0802">TPR repeat</keyword>
<dbReference type="PANTHER" id="PTHR46208:SF1">
    <property type="entry name" value="MITOCHONDRIAL IMPORT RECEPTOR SUBUNIT TOM70"/>
    <property type="match status" value="1"/>
</dbReference>
<evidence type="ECO:0000256" key="6">
    <source>
        <dbReference type="ARBA" id="ARBA00023136"/>
    </source>
</evidence>
<keyword evidence="10" id="KW-0449">Lipoprotein</keyword>
<evidence type="ECO:0000313" key="11">
    <source>
        <dbReference type="Proteomes" id="UP000561045"/>
    </source>
</evidence>
<gene>
    <name evidence="10" type="ORF">GGR36_004194</name>
</gene>
<keyword evidence="9" id="KW-0732">Signal</keyword>
<evidence type="ECO:0000256" key="2">
    <source>
        <dbReference type="ARBA" id="ARBA00022692"/>
    </source>
</evidence>
<protein>
    <submittedName>
        <fullName evidence="10">Putative PEP-CTERM system TPR-repeat lipoprotein</fullName>
    </submittedName>
</protein>
<name>A0A840BX04_9RHOO</name>
<comment type="similarity">
    <text evidence="7">Belongs to the Tom70 family.</text>
</comment>
<feature type="signal peptide" evidence="9">
    <location>
        <begin position="1"/>
        <end position="20"/>
    </location>
</feature>
<proteinExistence type="inferred from homology"/>
<keyword evidence="6" id="KW-0472">Membrane</keyword>
<dbReference type="RefSeq" id="WP_183638164.1">
    <property type="nucleotide sequence ID" value="NZ_BAABLE010000024.1"/>
</dbReference>
<dbReference type="Proteomes" id="UP000561045">
    <property type="component" value="Unassembled WGS sequence"/>
</dbReference>
<accession>A0A840BX04</accession>
<evidence type="ECO:0000256" key="1">
    <source>
        <dbReference type="ARBA" id="ARBA00004167"/>
    </source>
</evidence>
<feature type="repeat" description="TPR" evidence="8">
    <location>
        <begin position="366"/>
        <end position="399"/>
    </location>
</feature>
<dbReference type="PROSITE" id="PS51257">
    <property type="entry name" value="PROKAR_LIPOPROTEIN"/>
    <property type="match status" value="1"/>
</dbReference>
<evidence type="ECO:0000256" key="5">
    <source>
        <dbReference type="ARBA" id="ARBA00022989"/>
    </source>
</evidence>
<dbReference type="Pfam" id="PF13432">
    <property type="entry name" value="TPR_16"/>
    <property type="match status" value="4"/>
</dbReference>
<feature type="repeat" description="TPR" evidence="8">
    <location>
        <begin position="468"/>
        <end position="501"/>
    </location>
</feature>
<reference evidence="10 11" key="1">
    <citation type="submission" date="2020-08" db="EMBL/GenBank/DDBJ databases">
        <title>Genomic Encyclopedia of Type Strains, Phase IV (KMG-IV): sequencing the most valuable type-strain genomes for metagenomic binning, comparative biology and taxonomic classification.</title>
        <authorList>
            <person name="Goeker M."/>
        </authorList>
    </citation>
    <scope>NUCLEOTIDE SEQUENCE [LARGE SCALE GENOMIC DNA]</scope>
    <source>
        <strain evidence="10 11">DSM 106739</strain>
    </source>
</reference>
<comment type="caution">
    <text evidence="10">The sequence shown here is derived from an EMBL/GenBank/DDBJ whole genome shotgun (WGS) entry which is preliminary data.</text>
</comment>
<dbReference type="EMBL" id="JACIET010000004">
    <property type="protein sequence ID" value="MBB4014837.1"/>
    <property type="molecule type" value="Genomic_DNA"/>
</dbReference>
<dbReference type="Pfam" id="PF13181">
    <property type="entry name" value="TPR_8"/>
    <property type="match status" value="1"/>
</dbReference>
<evidence type="ECO:0000256" key="7">
    <source>
        <dbReference type="ARBA" id="ARBA00038030"/>
    </source>
</evidence>
<comment type="subcellular location">
    <subcellularLocation>
        <location evidence="1">Membrane</location>
        <topology evidence="1">Single-pass membrane protein</topology>
    </subcellularLocation>
</comment>
<dbReference type="GO" id="GO:0008320">
    <property type="term" value="F:protein transmembrane transporter activity"/>
    <property type="evidence" value="ECO:0007669"/>
    <property type="project" value="TreeGrafter"/>
</dbReference>
<dbReference type="InterPro" id="IPR014266">
    <property type="entry name" value="PEP-CTERM_TPR_PrsT"/>
</dbReference>
<dbReference type="GO" id="GO:0030943">
    <property type="term" value="F:mitochondrion targeting sequence binding"/>
    <property type="evidence" value="ECO:0007669"/>
    <property type="project" value="TreeGrafter"/>
</dbReference>
<evidence type="ECO:0000313" key="10">
    <source>
        <dbReference type="EMBL" id="MBB4014837.1"/>
    </source>
</evidence>
<dbReference type="Gene3D" id="1.25.40.10">
    <property type="entry name" value="Tetratricopeptide repeat domain"/>
    <property type="match status" value="6"/>
</dbReference>
<dbReference type="NCBIfam" id="TIGR02917">
    <property type="entry name" value="PEP_TPR_lipo"/>
    <property type="match status" value="1"/>
</dbReference>
<dbReference type="InterPro" id="IPR019734">
    <property type="entry name" value="TPR_rpt"/>
</dbReference>
<sequence length="922" mass="98479">MNKSCVSTLLAALLACALIAGCGESPEKMLTSAREYIAKGDTNAATIQLKNALQKNPGLAEARFLFGRILLESGDAPGGEKELRKALDAGYPIEHVAVPLARAMVALDKAQQVVTEFGSLKPQQPLAKAAVAAALSDAYLMLNQMERAEASMREALDAAPGFPPAAMAFARIKAAKHELPAAISILDDSIKRNPADYDSIALRAELKLAQGQQDEAIADLDTAIKLRPQAVPPRLREAQIYIGQKQFDKADAAVAAAKKIAPGHVLVRHMEGVVAINQGQNEKARDAAQQVLKVAPEFLPAVMLSGVAHMRLHDYVQAQANFEKLVSKAPDSPGPRRLLARALLASKDPVRAYETLAPVLAKDPDRETLMLAGQAALQNGDFNRSSELFAKASAMDPKDAASKLRLGVTRLARGEIDAGMRDLEAAASIEDSGTDAEVTLVMAYLRSGNIPKARAVVDRLIERDPKNPMGYNLLGGVQMAGKDNDGARKAFEKSIELDPGYLAAAMNLARLDMATGNAAAASARFEKIIEKTPKAVEAYLLLARQMSESGAKPEAIRKILDKAITANPGVAAPKIALLELLLGMGDNKAALTAAQEVAAAFPADADVQAVAARAQARAGDTRQAIVTMQKAVSLQPQLPAPLVMLADLQRLGKDIPGAEDSLRKALRIKPDMIEAQQRLVTLKIEQRNTAEAVTIAREVQKQHPKEAIGWLYEADAYAQVKDWPQANKAYAKAYELGKSSMVVAKYHGGLFEAGQRAEADKLAAAWLNQNPKDVGFRSYLAERALSAKDYEGAAKAYRALLEIDPKNAVTLNNLGWVSGKLKDPKAMSYIDQALQLTPDNPAILDTKAQLLLDAGQTKPAVDVLRKAVAGAPNNMTIRLNLARALSMAGDKAAAKNEVDAVLKITPEGSTLHSDAAALMKTL</sequence>
<organism evidence="10 11">
    <name type="scientific">Niveibacterium umoris</name>
    <dbReference type="NCBI Taxonomy" id="1193620"/>
    <lineage>
        <taxon>Bacteria</taxon>
        <taxon>Pseudomonadati</taxon>
        <taxon>Pseudomonadota</taxon>
        <taxon>Betaproteobacteria</taxon>
        <taxon>Rhodocyclales</taxon>
        <taxon>Rhodocyclaceae</taxon>
        <taxon>Niveibacterium</taxon>
    </lineage>
</organism>
<dbReference type="AlphaFoldDB" id="A0A840BX04"/>
<dbReference type="InterPro" id="IPR011990">
    <property type="entry name" value="TPR-like_helical_dom_sf"/>
</dbReference>
<dbReference type="GO" id="GO:0016020">
    <property type="term" value="C:membrane"/>
    <property type="evidence" value="ECO:0007669"/>
    <property type="project" value="UniProtKB-SubCell"/>
</dbReference>
<dbReference type="PANTHER" id="PTHR46208">
    <property type="entry name" value="MITOCHONDRIAL IMPORT RECEPTOR SUBUNIT TOM70"/>
    <property type="match status" value="1"/>
</dbReference>
<dbReference type="Pfam" id="PF14559">
    <property type="entry name" value="TPR_19"/>
    <property type="match status" value="5"/>
</dbReference>
<dbReference type="SMART" id="SM00028">
    <property type="entry name" value="TPR"/>
    <property type="match status" value="17"/>
</dbReference>
<feature type="chain" id="PRO_5032507440" evidence="9">
    <location>
        <begin position="21"/>
        <end position="922"/>
    </location>
</feature>
<dbReference type="GO" id="GO:0030150">
    <property type="term" value="P:protein import into mitochondrial matrix"/>
    <property type="evidence" value="ECO:0007669"/>
    <property type="project" value="TreeGrafter"/>
</dbReference>
<keyword evidence="11" id="KW-1185">Reference proteome</keyword>
<evidence type="ECO:0000256" key="9">
    <source>
        <dbReference type="SAM" id="SignalP"/>
    </source>
</evidence>